<evidence type="ECO:0000256" key="8">
    <source>
        <dbReference type="SAM" id="SignalP"/>
    </source>
</evidence>
<comment type="subcellular location">
    <subcellularLocation>
        <location evidence="1">Cell outer membrane</location>
        <topology evidence="1">Multi-pass membrane protein</topology>
    </subcellularLocation>
</comment>
<evidence type="ECO:0000313" key="10">
    <source>
        <dbReference type="Proteomes" id="UP000094936"/>
    </source>
</evidence>
<organism evidence="9 10">
    <name type="scientific">Veronia pacifica</name>
    <dbReference type="NCBI Taxonomy" id="1080227"/>
    <lineage>
        <taxon>Bacteria</taxon>
        <taxon>Pseudomonadati</taxon>
        <taxon>Pseudomonadota</taxon>
        <taxon>Gammaproteobacteria</taxon>
        <taxon>Vibrionales</taxon>
        <taxon>Vibrionaceae</taxon>
        <taxon>Veronia</taxon>
    </lineage>
</organism>
<keyword evidence="7" id="KW-0998">Cell outer membrane</keyword>
<dbReference type="GO" id="GO:0009279">
    <property type="term" value="C:cell outer membrane"/>
    <property type="evidence" value="ECO:0007669"/>
    <property type="project" value="UniProtKB-SubCell"/>
</dbReference>
<dbReference type="STRING" id="1080227.A8L45_09765"/>
<evidence type="ECO:0000256" key="6">
    <source>
        <dbReference type="ARBA" id="ARBA00023136"/>
    </source>
</evidence>
<dbReference type="Pfam" id="PF03349">
    <property type="entry name" value="Toluene_X"/>
    <property type="match status" value="1"/>
</dbReference>
<feature type="chain" id="PRO_5008673149" evidence="8">
    <location>
        <begin position="25"/>
        <end position="416"/>
    </location>
</feature>
<evidence type="ECO:0000256" key="1">
    <source>
        <dbReference type="ARBA" id="ARBA00004571"/>
    </source>
</evidence>
<evidence type="ECO:0000256" key="7">
    <source>
        <dbReference type="ARBA" id="ARBA00023237"/>
    </source>
</evidence>
<comment type="caution">
    <text evidence="9">The sequence shown here is derived from an EMBL/GenBank/DDBJ whole genome shotgun (WGS) entry which is preliminary data.</text>
</comment>
<keyword evidence="10" id="KW-1185">Reference proteome</keyword>
<proteinExistence type="inferred from homology"/>
<dbReference type="EMBL" id="LYBM01000015">
    <property type="protein sequence ID" value="ODA33492.1"/>
    <property type="molecule type" value="Genomic_DNA"/>
</dbReference>
<feature type="signal peptide" evidence="8">
    <location>
        <begin position="1"/>
        <end position="24"/>
    </location>
</feature>
<accession>A0A1C3EJS9</accession>
<dbReference type="PANTHER" id="PTHR35093">
    <property type="entry name" value="OUTER MEMBRANE PROTEIN NMB0088-RELATED"/>
    <property type="match status" value="1"/>
</dbReference>
<dbReference type="GO" id="GO:0015483">
    <property type="term" value="F:long-chain fatty acid transporting porin activity"/>
    <property type="evidence" value="ECO:0007669"/>
    <property type="project" value="TreeGrafter"/>
</dbReference>
<keyword evidence="6" id="KW-0472">Membrane</keyword>
<evidence type="ECO:0000256" key="4">
    <source>
        <dbReference type="ARBA" id="ARBA00022692"/>
    </source>
</evidence>
<keyword evidence="5 8" id="KW-0732">Signal</keyword>
<evidence type="ECO:0000256" key="5">
    <source>
        <dbReference type="ARBA" id="ARBA00022729"/>
    </source>
</evidence>
<protein>
    <submittedName>
        <fullName evidence="9">Long-chain fatty acid transporter</fullName>
    </submittedName>
</protein>
<keyword evidence="4" id="KW-0812">Transmembrane</keyword>
<comment type="similarity">
    <text evidence="2">Belongs to the OmpP1/FadL family.</text>
</comment>
<dbReference type="InterPro" id="IPR005017">
    <property type="entry name" value="OMPP1/FadL/TodX"/>
</dbReference>
<keyword evidence="3" id="KW-1134">Transmembrane beta strand</keyword>
<sequence>MAIKNYRRLATTFALSAFTLSAHGAGFQVSEHSASGLGRAYAGEAAMTDNASTMARNPATMITRDTSQLSGAIHIVSPDINVKDETNNQQASNIAPTEAVPGTYYVTPINEKLSAGIGLYTVYGVGTDYPDDFAAGDISGDTKLVSVNLNPAVAYRLDENLTVGAGLNVVYAIAELNRHFGKGAVISTSKPSDILISMEGKTFGWGVNLGALYEVDADNRFGASYRSGVQLKFKDGDFTDNSGNVLSSKSTVNADLKVTLPAIFEFSGFHQLNPSWAVHYSAMWTEWSEFTELKATGSACASTGGVCFEKQEEYSDVVRWSLGTTHTLNDEWTLRAGLALDEQAGKSTLSIPDTDRFWYSAGATYQYSPDISFDAGLTLVSSKDGTFTETSKVAGTSKYSAKGKAYIVAAQVNYSF</sequence>
<name>A0A1C3EJS9_9GAMM</name>
<gene>
    <name evidence="9" type="ORF">A8L45_09765</name>
</gene>
<evidence type="ECO:0000256" key="3">
    <source>
        <dbReference type="ARBA" id="ARBA00022452"/>
    </source>
</evidence>
<dbReference type="OrthoDB" id="19849at2"/>
<reference evidence="9 10" key="1">
    <citation type="submission" date="2016-05" db="EMBL/GenBank/DDBJ databases">
        <title>Genomic Taxonomy of the Vibrionaceae.</title>
        <authorList>
            <person name="Gomez-Gil B."/>
            <person name="Enciso-Ibarra J."/>
        </authorList>
    </citation>
    <scope>NUCLEOTIDE SEQUENCE [LARGE SCALE GENOMIC DNA]</scope>
    <source>
        <strain evidence="9 10">CAIM 1920</strain>
    </source>
</reference>
<dbReference type="SUPFAM" id="SSF56935">
    <property type="entry name" value="Porins"/>
    <property type="match status" value="1"/>
</dbReference>
<evidence type="ECO:0000256" key="2">
    <source>
        <dbReference type="ARBA" id="ARBA00008163"/>
    </source>
</evidence>
<dbReference type="PANTHER" id="PTHR35093:SF3">
    <property type="entry name" value="LONG-CHAIN FATTY ACID TRANSPORT PROTEIN"/>
    <property type="match status" value="1"/>
</dbReference>
<dbReference type="AlphaFoldDB" id="A0A1C3EJS9"/>
<dbReference type="Proteomes" id="UP000094936">
    <property type="component" value="Unassembled WGS sequence"/>
</dbReference>
<evidence type="ECO:0000313" key="9">
    <source>
        <dbReference type="EMBL" id="ODA33492.1"/>
    </source>
</evidence>
<dbReference type="Gene3D" id="2.40.160.60">
    <property type="entry name" value="Outer membrane protein transport protein (OMPP1/FadL/TodX)"/>
    <property type="match status" value="1"/>
</dbReference>